<dbReference type="PANTHER" id="PTHR30024">
    <property type="entry name" value="ALIPHATIC SULFONATES-BINDING PROTEIN-RELATED"/>
    <property type="match status" value="1"/>
</dbReference>
<evidence type="ECO:0000256" key="3">
    <source>
        <dbReference type="ARBA" id="ARBA00022475"/>
    </source>
</evidence>
<proteinExistence type="predicted"/>
<evidence type="ECO:0000256" key="1">
    <source>
        <dbReference type="ARBA" id="ARBA00004308"/>
    </source>
</evidence>
<organism evidence="6 7">
    <name type="scientific">Paracoccus methylovorus</name>
    <dbReference type="NCBI Taxonomy" id="2812658"/>
    <lineage>
        <taxon>Bacteria</taxon>
        <taxon>Pseudomonadati</taxon>
        <taxon>Pseudomonadota</taxon>
        <taxon>Alphaproteobacteria</taxon>
        <taxon>Rhodobacterales</taxon>
        <taxon>Paracoccaceae</taxon>
        <taxon>Paracoccus</taxon>
    </lineage>
</organism>
<dbReference type="CDD" id="cd13553">
    <property type="entry name" value="PBP2_NrtA_CpmA_like"/>
    <property type="match status" value="1"/>
</dbReference>
<sequence length="390" mass="42207">MPLTPLRLGYVPLIDAAPLIVAQEMGFAAEEGLEFQLLRLGAWAQARDMLGAGLIEAAHMLVPMPVAQALGLGPALPDLDLVMFLSQGGQAVAVSAVLAERLRDQGHDFDFRDARKAGRALHRAAPDRLRVGVPFHFSTQLELVRHWLGACGFSQAPEVVTVPPPLMAQSMAAGEVDAFCVGEPWASGAVDRGLASLLLPGTAIWASPPEKGLVLRRDYTAAQPQMTGALMRAVWRAGRWLDETENRDTAAEILSRREYLDLPPELAERGLTGRLQVTPSGEIRHVPDFIVFHAGAANFPWKSLAALFAQRIAQRHGLAPVPAMQKAMKHFRTDLYREHLREAGAALPGASARLEGALAQDCEVAAEKGQMILRADAFFDGTIFDPPFSS</sequence>
<dbReference type="Proteomes" id="UP000663629">
    <property type="component" value="Chromosome 2"/>
</dbReference>
<evidence type="ECO:0000313" key="6">
    <source>
        <dbReference type="EMBL" id="QRZ15453.1"/>
    </source>
</evidence>
<dbReference type="Gene3D" id="3.40.190.10">
    <property type="entry name" value="Periplasmic binding protein-like II"/>
    <property type="match status" value="2"/>
</dbReference>
<dbReference type="Pfam" id="PF13379">
    <property type="entry name" value="NMT1_2"/>
    <property type="match status" value="1"/>
</dbReference>
<keyword evidence="7" id="KW-1185">Reference proteome</keyword>
<gene>
    <name evidence="6" type="ORF">JWJ88_13980</name>
</gene>
<protein>
    <submittedName>
        <fullName evidence="6">ABC transporter substrate-binding protein</fullName>
    </submittedName>
</protein>
<dbReference type="RefSeq" id="WP_205296399.1">
    <property type="nucleotide sequence ID" value="NZ_CP070371.1"/>
</dbReference>
<evidence type="ECO:0000256" key="2">
    <source>
        <dbReference type="ARBA" id="ARBA00022448"/>
    </source>
</evidence>
<keyword evidence="3" id="KW-1003">Cell membrane</keyword>
<evidence type="ECO:0000313" key="7">
    <source>
        <dbReference type="Proteomes" id="UP000663629"/>
    </source>
</evidence>
<reference evidence="6 7" key="1">
    <citation type="submission" date="2021-02" db="EMBL/GenBank/DDBJ databases">
        <title>Paracoccus methylovroum sp.nov., a new methanol and methylamine utilizing methylotrophic denitrifer.</title>
        <authorList>
            <person name="Timsy T."/>
            <person name="Behrendt U."/>
            <person name="Ulrich A."/>
            <person name="Spanner T."/>
            <person name="Foesel B.U."/>
            <person name="Horn M.A."/>
            <person name="Kolb S."/>
        </authorList>
    </citation>
    <scope>NUCLEOTIDE SEQUENCE [LARGE SCALE GENOMIC DNA]</scope>
    <source>
        <strain evidence="6 7">H4-D09</strain>
    </source>
</reference>
<dbReference type="InterPro" id="IPR044527">
    <property type="entry name" value="NrtA/CpmA_ABC-bd_dom"/>
</dbReference>
<evidence type="ECO:0000256" key="4">
    <source>
        <dbReference type="ARBA" id="ARBA00022519"/>
    </source>
</evidence>
<keyword evidence="2" id="KW-0813">Transport</keyword>
<dbReference type="SUPFAM" id="SSF53850">
    <property type="entry name" value="Periplasmic binding protein-like II"/>
    <property type="match status" value="1"/>
</dbReference>
<keyword evidence="4" id="KW-0997">Cell inner membrane</keyword>
<name>A0ABX7JQB4_9RHOB</name>
<dbReference type="PANTHER" id="PTHR30024:SF43">
    <property type="entry name" value="BLL4572 PROTEIN"/>
    <property type="match status" value="1"/>
</dbReference>
<dbReference type="EMBL" id="CP070371">
    <property type="protein sequence ID" value="QRZ15453.1"/>
    <property type="molecule type" value="Genomic_DNA"/>
</dbReference>
<evidence type="ECO:0000256" key="5">
    <source>
        <dbReference type="ARBA" id="ARBA00023136"/>
    </source>
</evidence>
<comment type="subcellular location">
    <subcellularLocation>
        <location evidence="1">Endomembrane system</location>
    </subcellularLocation>
</comment>
<accession>A0ABX7JQB4</accession>
<keyword evidence="5" id="KW-0472">Membrane</keyword>